<reference evidence="4 5" key="1">
    <citation type="journal article" date="2007" name="Science">
        <title>Sea anemone genome reveals ancestral eumetazoan gene repertoire and genomic organization.</title>
        <authorList>
            <person name="Putnam N.H."/>
            <person name="Srivastava M."/>
            <person name="Hellsten U."/>
            <person name="Dirks B."/>
            <person name="Chapman J."/>
            <person name="Salamov A."/>
            <person name="Terry A."/>
            <person name="Shapiro H."/>
            <person name="Lindquist E."/>
            <person name="Kapitonov V.V."/>
            <person name="Jurka J."/>
            <person name="Genikhovich G."/>
            <person name="Grigoriev I.V."/>
            <person name="Lucas S.M."/>
            <person name="Steele R.E."/>
            <person name="Finnerty J.R."/>
            <person name="Technau U."/>
            <person name="Martindale M.Q."/>
            <person name="Rokhsar D.S."/>
        </authorList>
    </citation>
    <scope>NUCLEOTIDE SEQUENCE [LARGE SCALE GENOMIC DNA]</scope>
    <source>
        <strain evidence="5">CH2 X CH6</strain>
    </source>
</reference>
<evidence type="ECO:0000256" key="1">
    <source>
        <dbReference type="ARBA" id="ARBA00022614"/>
    </source>
</evidence>
<dbReference type="Pfam" id="PF00626">
    <property type="entry name" value="Gelsolin"/>
    <property type="match status" value="3"/>
</dbReference>
<keyword evidence="2" id="KW-0677">Repeat</keyword>
<dbReference type="CDD" id="cd11292">
    <property type="entry name" value="gelsolin_S3_like"/>
    <property type="match status" value="1"/>
</dbReference>
<dbReference type="SMART" id="SM00369">
    <property type="entry name" value="LRR_TYP"/>
    <property type="match status" value="11"/>
</dbReference>
<dbReference type="AlphaFoldDB" id="A7SS67"/>
<name>A7SS67_NEMVE</name>
<evidence type="ECO:0000259" key="3">
    <source>
        <dbReference type="Pfam" id="PF00626"/>
    </source>
</evidence>
<dbReference type="GO" id="GO:0051015">
    <property type="term" value="F:actin filament binding"/>
    <property type="evidence" value="ECO:0007669"/>
    <property type="project" value="InterPro"/>
</dbReference>
<dbReference type="InterPro" id="IPR003591">
    <property type="entry name" value="Leu-rich_rpt_typical-subtyp"/>
</dbReference>
<organism evidence="4 5">
    <name type="scientific">Nematostella vectensis</name>
    <name type="common">Starlet sea anemone</name>
    <dbReference type="NCBI Taxonomy" id="45351"/>
    <lineage>
        <taxon>Eukaryota</taxon>
        <taxon>Metazoa</taxon>
        <taxon>Cnidaria</taxon>
        <taxon>Anthozoa</taxon>
        <taxon>Hexacorallia</taxon>
        <taxon>Actiniaria</taxon>
        <taxon>Edwardsiidae</taxon>
        <taxon>Nematostella</taxon>
    </lineage>
</organism>
<feature type="domain" description="Gelsolin-like" evidence="3">
    <location>
        <begin position="601"/>
        <end position="674"/>
    </location>
</feature>
<dbReference type="InterPro" id="IPR032675">
    <property type="entry name" value="LRR_dom_sf"/>
</dbReference>
<dbReference type="SUPFAM" id="SSF52058">
    <property type="entry name" value="L domain-like"/>
    <property type="match status" value="1"/>
</dbReference>
<dbReference type="SMART" id="SM00262">
    <property type="entry name" value="GEL"/>
    <property type="match status" value="3"/>
</dbReference>
<dbReference type="PROSITE" id="PS51450">
    <property type="entry name" value="LRR"/>
    <property type="match status" value="5"/>
</dbReference>
<accession>A7SS67</accession>
<dbReference type="Gene3D" id="3.80.10.10">
    <property type="entry name" value="Ribonuclease Inhibitor"/>
    <property type="match status" value="3"/>
</dbReference>
<evidence type="ECO:0000256" key="2">
    <source>
        <dbReference type="ARBA" id="ARBA00022737"/>
    </source>
</evidence>
<dbReference type="CDD" id="cd11290">
    <property type="entry name" value="gelsolin_S1_like"/>
    <property type="match status" value="1"/>
</dbReference>
<gene>
    <name evidence="4" type="ORF">NEMVEDRAFT_v1g192951</name>
</gene>
<protein>
    <recommendedName>
        <fullName evidence="3">Gelsolin-like domain-containing protein</fullName>
    </recommendedName>
</protein>
<dbReference type="InterPro" id="IPR001611">
    <property type="entry name" value="Leu-rich_rpt"/>
</dbReference>
<dbReference type="InterPro" id="IPR007123">
    <property type="entry name" value="Gelsolin-like_dom"/>
</dbReference>
<dbReference type="CDD" id="cd11280">
    <property type="entry name" value="gelsolin_like"/>
    <property type="match status" value="1"/>
</dbReference>
<keyword evidence="5" id="KW-1185">Reference proteome</keyword>
<feature type="domain" description="Gelsolin-like" evidence="3">
    <location>
        <begin position="732"/>
        <end position="799"/>
    </location>
</feature>
<evidence type="ECO:0000313" key="4">
    <source>
        <dbReference type="EMBL" id="EDO33460.1"/>
    </source>
</evidence>
<dbReference type="PhylomeDB" id="A7SS67"/>
<dbReference type="PANTHER" id="PTHR11977">
    <property type="entry name" value="VILLIN"/>
    <property type="match status" value="1"/>
</dbReference>
<feature type="non-terminal residue" evidence="4">
    <location>
        <position position="899"/>
    </location>
</feature>
<proteinExistence type="predicted"/>
<dbReference type="Pfam" id="PF13855">
    <property type="entry name" value="LRR_8"/>
    <property type="match status" value="2"/>
</dbReference>
<dbReference type="HOGENOM" id="CLU_002568_1_0_1"/>
<dbReference type="STRING" id="45351.A7SS67"/>
<dbReference type="InterPro" id="IPR007122">
    <property type="entry name" value="Villin/Gelsolin"/>
</dbReference>
<dbReference type="InterPro" id="IPR029006">
    <property type="entry name" value="ADF-H/Gelsolin-like_dom_sf"/>
</dbReference>
<dbReference type="PRINTS" id="PR00597">
    <property type="entry name" value="GELSOLIN"/>
</dbReference>
<dbReference type="EMBL" id="DS469772">
    <property type="protein sequence ID" value="EDO33460.1"/>
    <property type="molecule type" value="Genomic_DNA"/>
</dbReference>
<dbReference type="SUPFAM" id="SSF55753">
    <property type="entry name" value="Actin depolymerizing proteins"/>
    <property type="match status" value="3"/>
</dbReference>
<feature type="domain" description="Gelsolin-like" evidence="3">
    <location>
        <begin position="490"/>
        <end position="561"/>
    </location>
</feature>
<keyword evidence="1" id="KW-0433">Leucine-rich repeat</keyword>
<dbReference type="FunFam" id="3.80.10.10:FF:000054">
    <property type="entry name" value="FLII, actin remodeling protein"/>
    <property type="match status" value="1"/>
</dbReference>
<dbReference type="eggNOG" id="KOG0444">
    <property type="taxonomic scope" value="Eukaryota"/>
</dbReference>
<dbReference type="FunFam" id="3.40.20.10:FF:000020">
    <property type="entry name" value="protein flightless-1 homolog isoform X1"/>
    <property type="match status" value="1"/>
</dbReference>
<dbReference type="InParanoid" id="A7SS67"/>
<evidence type="ECO:0000313" key="5">
    <source>
        <dbReference type="Proteomes" id="UP000001593"/>
    </source>
</evidence>
<sequence length="899" mass="102281">MSNLRWLKLNKAGLETLPDELSHLPKLEHLSVKENKLNNIHGDLSTLKHLRVINARNNELKNSGIPGDIFGLEDLLTVDFSYNQLHEVPPELENAKALIVLSLSNNKISVIPNQLFINLIDLIYLDLSDNCLETIPPQLRRLVNLQTLILNNNPLLHAQLRQLPSLSQLHTLHLRNTQRTIMNFPNKLEGLANLADLDLSHNDLPRVPEPVYLISSLKRVNLSHNAITELSSLIDTWTQLEHLNVSRNQLTSLPVALCKLVKIKRLFLNGNNINFEGLPTGIGKLYNLEVFMAAYNQLECIPEGLCRCIKLRKLILHSNRLFTLPEGIHFLTNLDELDVRNNPELEMPSKPVPDELGSGAEFYNIDFSLQNQLRIATGAPLPPQPCRSTSALFIFSTAHKDAYARKLRMRGRRHHSQSDGLKVLPISCHTLPFKGWTNYVIKEGRKWNEALVKPNLNYHDFFDDQTGQEIGMQVWQIENFLPVHVDEDFYGKFYEADCYIILKTELDETDQLFWQIYYWIGKEASLDKKACSAIHAVNLRNFLGAETRTIREEQGDESEEFHELFDNDIAYIEGGTASGFYSVEDQIYITRLFRLLKDKRVLLEPVLPDVSSLDPTFTFILDAGLKIYIWSGAKAKRTTKTKARLFVEKINKNERKNKAEIIMCMTGDEPGEFWRLLNGRPAEGTITVKEEYSVDPKRPNIYKVALGLGYLELPQGMLASEGSGKFELPGGVLSQKLLDTKNVYIMDCNTEIFVWIGRKSARLVRAAAMKLSQELCSMIERPSFSIVTRTLQGAESQLFKSKFVGWDDVLAVDYTRSAETVSKLSKQLGTTNITSKDAQDKLKQVAKVDLSALFTTRQQPIPDSEQQQLVEEWNEDLDGMECFVLEGKKFVRLPEDEIG</sequence>
<dbReference type="FunFam" id="3.40.20.10:FF:000031">
    <property type="entry name" value="protein flightless-1 homolog isoform X1"/>
    <property type="match status" value="1"/>
</dbReference>
<dbReference type="OMA" id="SAICKLV"/>
<dbReference type="Gene3D" id="3.40.20.10">
    <property type="entry name" value="Severin"/>
    <property type="match status" value="3"/>
</dbReference>
<dbReference type="Proteomes" id="UP000001593">
    <property type="component" value="Unassembled WGS sequence"/>
</dbReference>
<dbReference type="PANTHER" id="PTHR11977:SF51">
    <property type="entry name" value="PROTEIN FLIGHTLESS-1 HOMOLOG"/>
    <property type="match status" value="1"/>
</dbReference>